<proteinExistence type="predicted"/>
<reference evidence="2" key="1">
    <citation type="journal article" date="2014" name="Front. Microbiol.">
        <title>High frequency of phylogenetically diverse reductive dehalogenase-homologous genes in deep subseafloor sedimentary metagenomes.</title>
        <authorList>
            <person name="Kawai M."/>
            <person name="Futagami T."/>
            <person name="Toyoda A."/>
            <person name="Takaki Y."/>
            <person name="Nishi S."/>
            <person name="Hori S."/>
            <person name="Arai W."/>
            <person name="Tsubouchi T."/>
            <person name="Morono Y."/>
            <person name="Uchiyama I."/>
            <person name="Ito T."/>
            <person name="Fujiyama A."/>
            <person name="Inagaki F."/>
            <person name="Takami H."/>
        </authorList>
    </citation>
    <scope>NUCLEOTIDE SEQUENCE</scope>
    <source>
        <strain evidence="2">Expedition CK06-06</strain>
    </source>
</reference>
<dbReference type="InterPro" id="IPR007161">
    <property type="entry name" value="DUF364"/>
</dbReference>
<dbReference type="SUPFAM" id="SSF159713">
    <property type="entry name" value="Dhaf3308-like"/>
    <property type="match status" value="1"/>
</dbReference>
<feature type="non-terminal residue" evidence="2">
    <location>
        <position position="1"/>
    </location>
</feature>
<accession>X1DNZ5</accession>
<protein>
    <recommendedName>
        <fullName evidence="1">Putative heavy-metal chelation domain-containing protein</fullName>
    </recommendedName>
</protein>
<evidence type="ECO:0000259" key="1">
    <source>
        <dbReference type="Pfam" id="PF04016"/>
    </source>
</evidence>
<dbReference type="Gene3D" id="3.40.50.11590">
    <property type="match status" value="1"/>
</dbReference>
<sequence length="109" mass="11761">SYLLEIDPVGNELPMIACEDVLPKSDINIITATALINHSLQRLLELGSNGINIVLGPSTPLSPVLFDFGADILAGVKVYNKNAIVKSITQGVKKFKLLNGIEPVCLYKK</sequence>
<evidence type="ECO:0000313" key="2">
    <source>
        <dbReference type="EMBL" id="GAG98151.1"/>
    </source>
</evidence>
<organism evidence="2">
    <name type="scientific">marine sediment metagenome</name>
    <dbReference type="NCBI Taxonomy" id="412755"/>
    <lineage>
        <taxon>unclassified sequences</taxon>
        <taxon>metagenomes</taxon>
        <taxon>ecological metagenomes</taxon>
    </lineage>
</organism>
<gene>
    <name evidence="2" type="ORF">S01H4_39285</name>
</gene>
<dbReference type="AlphaFoldDB" id="X1DNZ5"/>
<name>X1DNZ5_9ZZZZ</name>
<comment type="caution">
    <text evidence="2">The sequence shown here is derived from an EMBL/GenBank/DDBJ whole genome shotgun (WGS) entry which is preliminary data.</text>
</comment>
<dbReference type="EMBL" id="BART01021264">
    <property type="protein sequence ID" value="GAG98151.1"/>
    <property type="molecule type" value="Genomic_DNA"/>
</dbReference>
<feature type="domain" description="Putative heavy-metal chelation" evidence="1">
    <location>
        <begin position="4"/>
        <end position="93"/>
    </location>
</feature>
<dbReference type="Pfam" id="PF04016">
    <property type="entry name" value="DUF364"/>
    <property type="match status" value="1"/>
</dbReference>